<reference evidence="5 6" key="1">
    <citation type="submission" date="2017-02" db="EMBL/GenBank/DDBJ databases">
        <authorList>
            <person name="Peterson S.W."/>
        </authorList>
    </citation>
    <scope>NUCLEOTIDE SEQUENCE [LARGE SCALE GENOMIC DNA]</scope>
    <source>
        <strain evidence="5 6">DSM 15102</strain>
    </source>
</reference>
<feature type="domain" description="4Fe-4S ferredoxin-type" evidence="4">
    <location>
        <begin position="43"/>
        <end position="73"/>
    </location>
</feature>
<dbReference type="EMBL" id="FUWV01000008">
    <property type="protein sequence ID" value="SJZ70644.1"/>
    <property type="molecule type" value="Genomic_DNA"/>
</dbReference>
<gene>
    <name evidence="5" type="ORF">SAMN02745973_01463</name>
</gene>
<dbReference type="RefSeq" id="WP_087678887.1">
    <property type="nucleotide sequence ID" value="NZ_FUWV01000008.1"/>
</dbReference>
<dbReference type="GO" id="GO:0046872">
    <property type="term" value="F:metal ion binding"/>
    <property type="evidence" value="ECO:0007669"/>
    <property type="project" value="UniProtKB-KW"/>
</dbReference>
<dbReference type="GO" id="GO:0051536">
    <property type="term" value="F:iron-sulfur cluster binding"/>
    <property type="evidence" value="ECO:0007669"/>
    <property type="project" value="UniProtKB-KW"/>
</dbReference>
<dbReference type="AlphaFoldDB" id="A0A1T4MUW8"/>
<dbReference type="Gene3D" id="3.30.70.20">
    <property type="match status" value="1"/>
</dbReference>
<keyword evidence="1" id="KW-0479">Metal-binding</keyword>
<dbReference type="InterPro" id="IPR017896">
    <property type="entry name" value="4Fe4S_Fe-S-bd"/>
</dbReference>
<sequence>MAKVKGRVTFDTESCKGCKLCTYVCPVNIVIIDKEKINNKGYHPAAVKEMDRCIACANCATMCPDAVIKVEREKI</sequence>
<dbReference type="PANTHER" id="PTHR43122">
    <property type="entry name" value="FERREDOXIN SUBUNIT OF PYRUVATE:FLAVODOXIN OXIDOREDUCTASE-RELATED"/>
    <property type="match status" value="1"/>
</dbReference>
<dbReference type="PANTHER" id="PTHR43122:SF1">
    <property type="entry name" value="IRON-SULFUR-BINDING PROTEIN"/>
    <property type="match status" value="1"/>
</dbReference>
<keyword evidence="3" id="KW-0411">Iron-sulfur</keyword>
<accession>A0A1T4MUW8</accession>
<evidence type="ECO:0000259" key="4">
    <source>
        <dbReference type="PROSITE" id="PS51379"/>
    </source>
</evidence>
<organism evidence="5 6">
    <name type="scientific">Garciella nitratireducens DSM 15102</name>
    <dbReference type="NCBI Taxonomy" id="1121911"/>
    <lineage>
        <taxon>Bacteria</taxon>
        <taxon>Bacillati</taxon>
        <taxon>Bacillota</taxon>
        <taxon>Clostridia</taxon>
        <taxon>Eubacteriales</taxon>
        <taxon>Eubacteriaceae</taxon>
        <taxon>Garciella</taxon>
    </lineage>
</organism>
<evidence type="ECO:0000256" key="3">
    <source>
        <dbReference type="ARBA" id="ARBA00023014"/>
    </source>
</evidence>
<dbReference type="OrthoDB" id="9804603at2"/>
<dbReference type="SUPFAM" id="SSF54862">
    <property type="entry name" value="4Fe-4S ferredoxins"/>
    <property type="match status" value="1"/>
</dbReference>
<evidence type="ECO:0000313" key="6">
    <source>
        <dbReference type="Proteomes" id="UP000196365"/>
    </source>
</evidence>
<proteinExistence type="predicted"/>
<evidence type="ECO:0000313" key="5">
    <source>
        <dbReference type="EMBL" id="SJZ70644.1"/>
    </source>
</evidence>
<evidence type="ECO:0000256" key="1">
    <source>
        <dbReference type="ARBA" id="ARBA00022723"/>
    </source>
</evidence>
<dbReference type="PROSITE" id="PS00198">
    <property type="entry name" value="4FE4S_FER_1"/>
    <property type="match status" value="1"/>
</dbReference>
<keyword evidence="6" id="KW-1185">Reference proteome</keyword>
<dbReference type="InterPro" id="IPR017900">
    <property type="entry name" value="4Fe4S_Fe_S_CS"/>
</dbReference>
<dbReference type="Gene3D" id="3.30.70.3270">
    <property type="match status" value="1"/>
</dbReference>
<keyword evidence="2" id="KW-0408">Iron</keyword>
<dbReference type="Pfam" id="PF12838">
    <property type="entry name" value="Fer4_7"/>
    <property type="match status" value="1"/>
</dbReference>
<name>A0A1T4MUW8_9FIRM</name>
<protein>
    <submittedName>
        <fullName evidence="5">2-oxoglutarate ferredoxin oxidoreductase subunit delta</fullName>
    </submittedName>
</protein>
<evidence type="ECO:0000256" key="2">
    <source>
        <dbReference type="ARBA" id="ARBA00023004"/>
    </source>
</evidence>
<feature type="domain" description="4Fe-4S ferredoxin-type" evidence="4">
    <location>
        <begin position="6"/>
        <end position="35"/>
    </location>
</feature>
<dbReference type="PROSITE" id="PS51379">
    <property type="entry name" value="4FE4S_FER_2"/>
    <property type="match status" value="2"/>
</dbReference>
<dbReference type="Proteomes" id="UP000196365">
    <property type="component" value="Unassembled WGS sequence"/>
</dbReference>